<reference evidence="2 3" key="1">
    <citation type="submission" date="2021-07" db="EMBL/GenBank/DDBJ databases">
        <title>The Aristolochia fimbriata genome: insights into angiosperm evolution, floral development and chemical biosynthesis.</title>
        <authorList>
            <person name="Jiao Y."/>
        </authorList>
    </citation>
    <scope>NUCLEOTIDE SEQUENCE [LARGE SCALE GENOMIC DNA]</scope>
    <source>
        <strain evidence="2">IBCAS-2021</strain>
        <tissue evidence="2">Leaf</tissue>
    </source>
</reference>
<feature type="domain" description="RNase H type-1" evidence="1">
    <location>
        <begin position="11"/>
        <end position="108"/>
    </location>
</feature>
<dbReference type="AlphaFoldDB" id="A0AAV7F0T5"/>
<dbReference type="PANTHER" id="PTHR48475">
    <property type="entry name" value="RIBONUCLEASE H"/>
    <property type="match status" value="1"/>
</dbReference>
<dbReference type="InterPro" id="IPR036397">
    <property type="entry name" value="RNaseH_sf"/>
</dbReference>
<dbReference type="EMBL" id="JAINDJ010000003">
    <property type="protein sequence ID" value="KAG9453138.1"/>
    <property type="molecule type" value="Genomic_DNA"/>
</dbReference>
<dbReference type="GO" id="GO:0003676">
    <property type="term" value="F:nucleic acid binding"/>
    <property type="evidence" value="ECO:0007669"/>
    <property type="project" value="InterPro"/>
</dbReference>
<dbReference type="Gene3D" id="3.30.420.10">
    <property type="entry name" value="Ribonuclease H-like superfamily/Ribonuclease H"/>
    <property type="match status" value="1"/>
</dbReference>
<dbReference type="Gene3D" id="1.10.340.70">
    <property type="match status" value="1"/>
</dbReference>
<name>A0AAV7F0T5_ARIFI</name>
<organism evidence="2 3">
    <name type="scientific">Aristolochia fimbriata</name>
    <name type="common">White veined hardy Dutchman's pipe vine</name>
    <dbReference type="NCBI Taxonomy" id="158543"/>
    <lineage>
        <taxon>Eukaryota</taxon>
        <taxon>Viridiplantae</taxon>
        <taxon>Streptophyta</taxon>
        <taxon>Embryophyta</taxon>
        <taxon>Tracheophyta</taxon>
        <taxon>Spermatophyta</taxon>
        <taxon>Magnoliopsida</taxon>
        <taxon>Magnoliidae</taxon>
        <taxon>Piperales</taxon>
        <taxon>Aristolochiaceae</taxon>
        <taxon>Aristolochia</taxon>
    </lineage>
</organism>
<dbReference type="InterPro" id="IPR002156">
    <property type="entry name" value="RNaseH_domain"/>
</dbReference>
<dbReference type="SUPFAM" id="SSF53098">
    <property type="entry name" value="Ribonuclease H-like"/>
    <property type="match status" value="1"/>
</dbReference>
<dbReference type="Proteomes" id="UP000825729">
    <property type="component" value="Unassembled WGS sequence"/>
</dbReference>
<dbReference type="Pfam" id="PF13456">
    <property type="entry name" value="RVT_3"/>
    <property type="match status" value="1"/>
</dbReference>
<evidence type="ECO:0000259" key="1">
    <source>
        <dbReference type="Pfam" id="PF13456"/>
    </source>
</evidence>
<dbReference type="GO" id="GO:0004523">
    <property type="term" value="F:RNA-DNA hybrid ribonuclease activity"/>
    <property type="evidence" value="ECO:0007669"/>
    <property type="project" value="InterPro"/>
</dbReference>
<sequence length="278" mass="31867">MEVVLRRCRHKGRILPYSFVLTQNCSNNMEQYQVFLIGLGMVVEMQIPQLEVFGNFALVIKQLTREFKVEKIELIPCWRHACKLLAQIPDASLHHNLRAGNGQADALAGIVVSLTRFNDMSSHVSVCERWVIPPSQEEEAKEKEEALPIAVYESEIRDWREPIINFLQHNSKEEGHQVLKETHGGIYDVHQAGPKLHMQVKRLGYCWTSMLQDAIELARTCKACQLHGDYTHQPPKPQHPIVSSWPFKAWGMDIIDLITLKSNSIWQCILAATDFFSK</sequence>
<evidence type="ECO:0000313" key="2">
    <source>
        <dbReference type="EMBL" id="KAG9453138.1"/>
    </source>
</evidence>
<evidence type="ECO:0000313" key="3">
    <source>
        <dbReference type="Proteomes" id="UP000825729"/>
    </source>
</evidence>
<proteinExistence type="predicted"/>
<accession>A0AAV7F0T5</accession>
<gene>
    <name evidence="2" type="ORF">H6P81_006042</name>
</gene>
<keyword evidence="3" id="KW-1185">Reference proteome</keyword>
<dbReference type="InterPro" id="IPR012337">
    <property type="entry name" value="RNaseH-like_sf"/>
</dbReference>
<comment type="caution">
    <text evidence="2">The sequence shown here is derived from an EMBL/GenBank/DDBJ whole genome shotgun (WGS) entry which is preliminary data.</text>
</comment>
<dbReference type="PANTHER" id="PTHR48475:SF1">
    <property type="entry name" value="RNASE H TYPE-1 DOMAIN-CONTAINING PROTEIN"/>
    <property type="match status" value="1"/>
</dbReference>
<protein>
    <recommendedName>
        <fullName evidence="1">RNase H type-1 domain-containing protein</fullName>
    </recommendedName>
</protein>